<feature type="transmembrane region" description="Helical" evidence="1">
    <location>
        <begin position="80"/>
        <end position="102"/>
    </location>
</feature>
<proteinExistence type="predicted"/>
<dbReference type="PIRSF" id="PIRSF018266">
    <property type="entry name" value="FecR"/>
    <property type="match status" value="1"/>
</dbReference>
<dbReference type="Pfam" id="PF16344">
    <property type="entry name" value="FecR_C"/>
    <property type="match status" value="1"/>
</dbReference>
<dbReference type="OrthoDB" id="698019at2"/>
<organism evidence="4 5">
    <name type="scientific">Butyricimonas faecihominis</name>
    <dbReference type="NCBI Taxonomy" id="1472416"/>
    <lineage>
        <taxon>Bacteria</taxon>
        <taxon>Pseudomonadati</taxon>
        <taxon>Bacteroidota</taxon>
        <taxon>Bacteroidia</taxon>
        <taxon>Bacteroidales</taxon>
        <taxon>Odoribacteraceae</taxon>
        <taxon>Butyricimonas</taxon>
    </lineage>
</organism>
<gene>
    <name evidence="4" type="ORF">GGR14_001608</name>
</gene>
<dbReference type="Proteomes" id="UP000546007">
    <property type="component" value="Unassembled WGS sequence"/>
</dbReference>
<sequence>MKDEIYEIIAKVVAGETLTDEERQDLEVWREEHEREYQLLVRLKEPVRFIRERGGIVREVAYKQVARRLERGKQRKIRRYAYISAVAGVLLVIGIALTWWGLPFGEKGTMEQPFRPGSGQVMLTLKHGEVVPLKRDVKEVIVADTTLCVTNEGNTLVYSVMQGEVREDTYNVLTVPVGGEFRVILSDGTMVFLNSGSELRYPEVFRDGQREVFLKGEAWFEVAKDSVRLFRVHAGEMDVRVLGTSFNVKAYERMESIATTLVTGSVEITCDNESFRIVPGEQFEYRKGLKLASVREVDTELYTSWKDGYYKFRQASLEEIMTTLSVWYGLEVFYQNEEAKRLEFTGKVKRYEDVGNLLRKFEQTENVVFNRKGNNVIIQLK</sequence>
<dbReference type="RefSeq" id="WP_124317150.1">
    <property type="nucleotide sequence ID" value="NZ_AP028155.1"/>
</dbReference>
<evidence type="ECO:0000313" key="5">
    <source>
        <dbReference type="Proteomes" id="UP000546007"/>
    </source>
</evidence>
<dbReference type="GeneID" id="93100339"/>
<dbReference type="Pfam" id="PF04773">
    <property type="entry name" value="FecR"/>
    <property type="match status" value="1"/>
</dbReference>
<keyword evidence="5" id="KW-1185">Reference proteome</keyword>
<dbReference type="InterPro" id="IPR012373">
    <property type="entry name" value="Ferrdict_sens_TM"/>
</dbReference>
<evidence type="ECO:0000313" key="4">
    <source>
        <dbReference type="EMBL" id="MBB4025824.1"/>
    </source>
</evidence>
<dbReference type="EMBL" id="JACIES010000003">
    <property type="protein sequence ID" value="MBB4025824.1"/>
    <property type="molecule type" value="Genomic_DNA"/>
</dbReference>
<dbReference type="Gene3D" id="3.55.50.30">
    <property type="match status" value="1"/>
</dbReference>
<keyword evidence="1" id="KW-1133">Transmembrane helix</keyword>
<dbReference type="GO" id="GO:0016989">
    <property type="term" value="F:sigma factor antagonist activity"/>
    <property type="evidence" value="ECO:0007669"/>
    <property type="project" value="TreeGrafter"/>
</dbReference>
<name>A0A7W6HVR8_9BACT</name>
<feature type="domain" description="FecR protein" evidence="2">
    <location>
        <begin position="173"/>
        <end position="267"/>
    </location>
</feature>
<evidence type="ECO:0000259" key="3">
    <source>
        <dbReference type="Pfam" id="PF16344"/>
    </source>
</evidence>
<reference evidence="4 5" key="1">
    <citation type="submission" date="2020-08" db="EMBL/GenBank/DDBJ databases">
        <title>Genomic Encyclopedia of Type Strains, Phase IV (KMG-IV): sequencing the most valuable type-strain genomes for metagenomic binning, comparative biology and taxonomic classification.</title>
        <authorList>
            <person name="Goeker M."/>
        </authorList>
    </citation>
    <scope>NUCLEOTIDE SEQUENCE [LARGE SCALE GENOMIC DNA]</scope>
    <source>
        <strain evidence="4 5">DSM 105721</strain>
    </source>
</reference>
<dbReference type="InterPro" id="IPR032508">
    <property type="entry name" value="FecR_C"/>
</dbReference>
<comment type="caution">
    <text evidence="4">The sequence shown here is derived from an EMBL/GenBank/DDBJ whole genome shotgun (WGS) entry which is preliminary data.</text>
</comment>
<dbReference type="AlphaFoldDB" id="A0A7W6HVR8"/>
<protein>
    <submittedName>
        <fullName evidence="4">Ferric-dicitrate binding protein FerR (Iron transport regulator)</fullName>
    </submittedName>
</protein>
<dbReference type="InterPro" id="IPR006860">
    <property type="entry name" value="FecR"/>
</dbReference>
<evidence type="ECO:0000256" key="1">
    <source>
        <dbReference type="SAM" id="Phobius"/>
    </source>
</evidence>
<evidence type="ECO:0000259" key="2">
    <source>
        <dbReference type="Pfam" id="PF04773"/>
    </source>
</evidence>
<feature type="domain" description="Protein FecR C-terminal" evidence="3">
    <location>
        <begin position="310"/>
        <end position="378"/>
    </location>
</feature>
<keyword evidence="1" id="KW-0812">Transmembrane</keyword>
<dbReference type="PANTHER" id="PTHR30273">
    <property type="entry name" value="PERIPLASMIC SIGNAL SENSOR AND SIGMA FACTOR ACTIVATOR FECR-RELATED"/>
    <property type="match status" value="1"/>
</dbReference>
<dbReference type="Gene3D" id="2.60.120.1440">
    <property type="match status" value="1"/>
</dbReference>
<dbReference type="PANTHER" id="PTHR30273:SF2">
    <property type="entry name" value="PROTEIN FECR"/>
    <property type="match status" value="1"/>
</dbReference>
<accession>A0A7W6HVR8</accession>
<keyword evidence="1" id="KW-0472">Membrane</keyword>